<evidence type="ECO:0000259" key="9">
    <source>
        <dbReference type="PROSITE" id="PS50893"/>
    </source>
</evidence>
<dbReference type="Proteomes" id="UP001220509">
    <property type="component" value="Chromosome"/>
</dbReference>
<sequence length="269" mass="30526">MLRLNHVHFYYKKGRPVLDDISLTIQQGEFVAIVGANGCGKSTIAKLIDGLVVPKQGTVHWNEWDTSKPDELAEIRQQIGYIFQNPEDQFITTTVMDEVLFGLENIALPRAEMQPRVQEALQAVQMESYVDAQPHQLSGGQKQRVAIAAILAMRPQMIIFDEATSMLDPQGREQILAIMHQLHQQGITIIHITHHMDEVLTAQRVLLIDQGRLVFDGAPASFFDEIPVNDYQLQLPFAVQVHRQLQLTTPMATDWKEAIRRQWSINSNT</sequence>
<evidence type="ECO:0000256" key="8">
    <source>
        <dbReference type="ARBA" id="ARBA00023136"/>
    </source>
</evidence>
<dbReference type="InterPro" id="IPR003439">
    <property type="entry name" value="ABC_transporter-like_ATP-bd"/>
</dbReference>
<dbReference type="Gene3D" id="3.40.50.300">
    <property type="entry name" value="P-loop containing nucleotide triphosphate hydrolases"/>
    <property type="match status" value="1"/>
</dbReference>
<dbReference type="PROSITE" id="PS00211">
    <property type="entry name" value="ABC_TRANSPORTER_1"/>
    <property type="match status" value="1"/>
</dbReference>
<gene>
    <name evidence="10" type="ORF">PQ456_02740</name>
</gene>
<dbReference type="InterPro" id="IPR017871">
    <property type="entry name" value="ABC_transporter-like_CS"/>
</dbReference>
<dbReference type="EMBL" id="CP117416">
    <property type="protein sequence ID" value="WCT56470.1"/>
    <property type="molecule type" value="Genomic_DNA"/>
</dbReference>
<dbReference type="InterPro" id="IPR050095">
    <property type="entry name" value="ECF_ABC_transporter_ATP-bd"/>
</dbReference>
<dbReference type="Pfam" id="PF00005">
    <property type="entry name" value="ABC_tran"/>
    <property type="match status" value="1"/>
</dbReference>
<comment type="similarity">
    <text evidence="2">Belongs to the ABC transporter superfamily.</text>
</comment>
<evidence type="ECO:0000256" key="4">
    <source>
        <dbReference type="ARBA" id="ARBA00022475"/>
    </source>
</evidence>
<evidence type="ECO:0000313" key="11">
    <source>
        <dbReference type="Proteomes" id="UP001220509"/>
    </source>
</evidence>
<accession>A0AAX3M2W0</accession>
<evidence type="ECO:0000256" key="7">
    <source>
        <dbReference type="ARBA" id="ARBA00022967"/>
    </source>
</evidence>
<dbReference type="NCBIfam" id="TIGR04520">
    <property type="entry name" value="ECF_ATPase_1"/>
    <property type="match status" value="1"/>
</dbReference>
<dbReference type="AlphaFoldDB" id="A0AAX3M2W0"/>
<dbReference type="PANTHER" id="PTHR43553">
    <property type="entry name" value="HEAVY METAL TRANSPORTER"/>
    <property type="match status" value="1"/>
</dbReference>
<evidence type="ECO:0000256" key="3">
    <source>
        <dbReference type="ARBA" id="ARBA00022448"/>
    </source>
</evidence>
<dbReference type="SUPFAM" id="SSF52540">
    <property type="entry name" value="P-loop containing nucleoside triphosphate hydrolases"/>
    <property type="match status" value="1"/>
</dbReference>
<dbReference type="PANTHER" id="PTHR43553:SF24">
    <property type="entry name" value="ENERGY-COUPLING FACTOR TRANSPORTER ATP-BINDING PROTEIN ECFA1"/>
    <property type="match status" value="1"/>
</dbReference>
<keyword evidence="6" id="KW-0067">ATP-binding</keyword>
<dbReference type="InterPro" id="IPR015856">
    <property type="entry name" value="ABC_transpr_CbiO/EcfA_su"/>
</dbReference>
<proteinExistence type="inferred from homology"/>
<evidence type="ECO:0000256" key="1">
    <source>
        <dbReference type="ARBA" id="ARBA00004202"/>
    </source>
</evidence>
<evidence type="ECO:0000313" key="10">
    <source>
        <dbReference type="EMBL" id="WCT56470.1"/>
    </source>
</evidence>
<keyword evidence="11" id="KW-1185">Reference proteome</keyword>
<feature type="domain" description="ABC transporter" evidence="9">
    <location>
        <begin position="2"/>
        <end position="235"/>
    </location>
</feature>
<keyword evidence="5" id="KW-0547">Nucleotide-binding</keyword>
<dbReference type="GO" id="GO:0042626">
    <property type="term" value="F:ATPase-coupled transmembrane transporter activity"/>
    <property type="evidence" value="ECO:0007669"/>
    <property type="project" value="TreeGrafter"/>
</dbReference>
<comment type="subcellular location">
    <subcellularLocation>
        <location evidence="1">Cell membrane</location>
        <topology evidence="1">Peripheral membrane protein</topology>
    </subcellularLocation>
</comment>
<dbReference type="KEGG" id="pka:PQ456_02740"/>
<protein>
    <submittedName>
        <fullName evidence="10">Energy-coupling factor transporter ATPase</fullName>
    </submittedName>
</protein>
<dbReference type="GO" id="GO:0015087">
    <property type="term" value="F:cobalt ion transmembrane transporter activity"/>
    <property type="evidence" value="ECO:0007669"/>
    <property type="project" value="UniProtKB-ARBA"/>
</dbReference>
<dbReference type="GO" id="GO:0043190">
    <property type="term" value="C:ATP-binding cassette (ABC) transporter complex"/>
    <property type="evidence" value="ECO:0007669"/>
    <property type="project" value="TreeGrafter"/>
</dbReference>
<dbReference type="GO" id="GO:0016887">
    <property type="term" value="F:ATP hydrolysis activity"/>
    <property type="evidence" value="ECO:0007669"/>
    <property type="project" value="InterPro"/>
</dbReference>
<evidence type="ECO:0000256" key="5">
    <source>
        <dbReference type="ARBA" id="ARBA00022741"/>
    </source>
</evidence>
<dbReference type="InterPro" id="IPR027417">
    <property type="entry name" value="P-loop_NTPase"/>
</dbReference>
<dbReference type="InterPro" id="IPR003593">
    <property type="entry name" value="AAA+_ATPase"/>
</dbReference>
<dbReference type="GO" id="GO:0005524">
    <property type="term" value="F:ATP binding"/>
    <property type="evidence" value="ECO:0007669"/>
    <property type="project" value="UniProtKB-KW"/>
</dbReference>
<dbReference type="CDD" id="cd03225">
    <property type="entry name" value="ABC_cobalt_CbiO_domain1"/>
    <property type="match status" value="1"/>
</dbReference>
<keyword evidence="4" id="KW-1003">Cell membrane</keyword>
<keyword evidence="8" id="KW-0472">Membrane</keyword>
<keyword evidence="3" id="KW-0813">Transport</keyword>
<dbReference type="SMART" id="SM00382">
    <property type="entry name" value="AAA"/>
    <property type="match status" value="1"/>
</dbReference>
<dbReference type="InterPro" id="IPR030947">
    <property type="entry name" value="EcfA_1"/>
</dbReference>
<organism evidence="10 11">
    <name type="scientific">Paenibacillus kyungheensis</name>
    <dbReference type="NCBI Taxonomy" id="1452732"/>
    <lineage>
        <taxon>Bacteria</taxon>
        <taxon>Bacillati</taxon>
        <taxon>Bacillota</taxon>
        <taxon>Bacilli</taxon>
        <taxon>Bacillales</taxon>
        <taxon>Paenibacillaceae</taxon>
        <taxon>Paenibacillus</taxon>
    </lineage>
</organism>
<keyword evidence="7" id="KW-1278">Translocase</keyword>
<dbReference type="FunFam" id="3.40.50.300:FF:000224">
    <property type="entry name" value="Energy-coupling factor transporter ATP-binding protein EcfA"/>
    <property type="match status" value="1"/>
</dbReference>
<dbReference type="RefSeq" id="WP_273614758.1">
    <property type="nucleotide sequence ID" value="NZ_CP117416.1"/>
</dbReference>
<evidence type="ECO:0000256" key="6">
    <source>
        <dbReference type="ARBA" id="ARBA00022840"/>
    </source>
</evidence>
<name>A0AAX3M2W0_9BACL</name>
<evidence type="ECO:0000256" key="2">
    <source>
        <dbReference type="ARBA" id="ARBA00005417"/>
    </source>
</evidence>
<reference evidence="10 11" key="1">
    <citation type="submission" date="2023-02" db="EMBL/GenBank/DDBJ databases">
        <title>Genome sequence of Paenibacillus kyungheensis KACC 18744.</title>
        <authorList>
            <person name="Kim S."/>
            <person name="Heo J."/>
            <person name="Kwon S.-W."/>
        </authorList>
    </citation>
    <scope>NUCLEOTIDE SEQUENCE [LARGE SCALE GENOMIC DNA]</scope>
    <source>
        <strain evidence="10 11">KACC 18744</strain>
    </source>
</reference>
<dbReference type="PROSITE" id="PS50893">
    <property type="entry name" value="ABC_TRANSPORTER_2"/>
    <property type="match status" value="1"/>
</dbReference>